<dbReference type="InterPro" id="IPR028889">
    <property type="entry name" value="USP"/>
</dbReference>
<comment type="caution">
    <text evidence="3">The sequence shown here is derived from an EMBL/GenBank/DDBJ whole genome shotgun (WGS) entry which is preliminary data.</text>
</comment>
<evidence type="ECO:0000313" key="4">
    <source>
        <dbReference type="Proteomes" id="UP000245207"/>
    </source>
</evidence>
<evidence type="ECO:0000256" key="1">
    <source>
        <dbReference type="ARBA" id="ARBA00009085"/>
    </source>
</evidence>
<dbReference type="InterPro" id="IPR018200">
    <property type="entry name" value="USP_CS"/>
</dbReference>
<accession>A0A2U1L3B6</accession>
<keyword evidence="3" id="KW-0378">Hydrolase</keyword>
<dbReference type="PANTHER" id="PTHR21646">
    <property type="entry name" value="UBIQUITIN CARBOXYL-TERMINAL HYDROLASE"/>
    <property type="match status" value="1"/>
</dbReference>
<dbReference type="InterPro" id="IPR001394">
    <property type="entry name" value="Peptidase_C19_UCH"/>
</dbReference>
<feature type="domain" description="USP" evidence="2">
    <location>
        <begin position="1"/>
        <end position="338"/>
    </location>
</feature>
<dbReference type="OrthoDB" id="292964at2759"/>
<dbReference type="PROSITE" id="PS50235">
    <property type="entry name" value="USP_3"/>
    <property type="match status" value="1"/>
</dbReference>
<dbReference type="Pfam" id="PF00443">
    <property type="entry name" value="UCH"/>
    <property type="match status" value="1"/>
</dbReference>
<evidence type="ECO:0000259" key="2">
    <source>
        <dbReference type="PROSITE" id="PS50235"/>
    </source>
</evidence>
<dbReference type="GO" id="GO:0004843">
    <property type="term" value="F:cysteine-type deubiquitinase activity"/>
    <property type="evidence" value="ECO:0007669"/>
    <property type="project" value="InterPro"/>
</dbReference>
<name>A0A2U1L3B6_ARTAN</name>
<dbReference type="Gene3D" id="3.90.70.10">
    <property type="entry name" value="Cysteine proteinases"/>
    <property type="match status" value="1"/>
</dbReference>
<dbReference type="PROSITE" id="PS00973">
    <property type="entry name" value="USP_2"/>
    <property type="match status" value="1"/>
</dbReference>
<dbReference type="EMBL" id="PKPP01011803">
    <property type="protein sequence ID" value="PWA43486.1"/>
    <property type="molecule type" value="Genomic_DNA"/>
</dbReference>
<dbReference type="GO" id="GO:0016579">
    <property type="term" value="P:protein deubiquitination"/>
    <property type="evidence" value="ECO:0007669"/>
    <property type="project" value="InterPro"/>
</dbReference>
<dbReference type="STRING" id="35608.A0A2U1L3B6"/>
<keyword evidence="4" id="KW-1185">Reference proteome</keyword>
<dbReference type="InterPro" id="IPR038765">
    <property type="entry name" value="Papain-like_cys_pep_sf"/>
</dbReference>
<comment type="similarity">
    <text evidence="1">Belongs to the peptidase C19 family.</text>
</comment>
<evidence type="ECO:0000313" key="3">
    <source>
        <dbReference type="EMBL" id="PWA43486.1"/>
    </source>
</evidence>
<proteinExistence type="inferred from homology"/>
<dbReference type="InterPro" id="IPR050185">
    <property type="entry name" value="Ub_carboxyl-term_hydrolase"/>
</dbReference>
<dbReference type="PANTHER" id="PTHR21646:SF46">
    <property type="entry name" value="UBIQUITIN CARBOXYL-TERMINAL HYDROLASE"/>
    <property type="match status" value="1"/>
</dbReference>
<protein>
    <submittedName>
        <fullName evidence="3">Peptidase C19, ubiquitin carboxyl-terminal hydrolase</fullName>
    </submittedName>
</protein>
<sequence>MTIADSGNSMMENESLCLPCTPEDERRIVKEETQKADLNLKEGNLFFVLSNSLRVWHPQAIGTGKSVGLKRNKTMIGTLSEKSPAGNGHGYNVLPVPVPTGKSFRVERHSCKFINLVGSAVDALSAVYHIETGCKPISKDTVIKSAKIVKVILDWTEKERDLYDASYLKDLPVVHKSGVMVKKTKQESISLFSCLDAFLKEEPLGPDDMWYCPSCKEHRQATKKLDLWKLPEIIVFHLKRFSYSRFLKNKLDTFVNFPIHNLDLSKYVKSKDPSGGSSVYELYAISNHYGGLGGGHYSAYAKLVEEDRWYHFDDSHVTPVSEGDIRTSAAYLLFYQRVKTKPDESMGESSKVNDDF</sequence>
<reference evidence="3 4" key="1">
    <citation type="journal article" date="2018" name="Mol. Plant">
        <title>The genome of Artemisia annua provides insight into the evolution of Asteraceae family and artemisinin biosynthesis.</title>
        <authorList>
            <person name="Shen Q."/>
            <person name="Zhang L."/>
            <person name="Liao Z."/>
            <person name="Wang S."/>
            <person name="Yan T."/>
            <person name="Shi P."/>
            <person name="Liu M."/>
            <person name="Fu X."/>
            <person name="Pan Q."/>
            <person name="Wang Y."/>
            <person name="Lv Z."/>
            <person name="Lu X."/>
            <person name="Zhang F."/>
            <person name="Jiang W."/>
            <person name="Ma Y."/>
            <person name="Chen M."/>
            <person name="Hao X."/>
            <person name="Li L."/>
            <person name="Tang Y."/>
            <person name="Lv G."/>
            <person name="Zhou Y."/>
            <person name="Sun X."/>
            <person name="Brodelius P.E."/>
            <person name="Rose J.K.C."/>
            <person name="Tang K."/>
        </authorList>
    </citation>
    <scope>NUCLEOTIDE SEQUENCE [LARGE SCALE GENOMIC DNA]</scope>
    <source>
        <strain evidence="4">cv. Huhao1</strain>
        <tissue evidence="3">Leaf</tissue>
    </source>
</reference>
<dbReference type="AlphaFoldDB" id="A0A2U1L3B6"/>
<dbReference type="CDD" id="cd02674">
    <property type="entry name" value="Peptidase_C19R"/>
    <property type="match status" value="1"/>
</dbReference>
<gene>
    <name evidence="3" type="ORF">CTI12_AA535110</name>
</gene>
<organism evidence="3 4">
    <name type="scientific">Artemisia annua</name>
    <name type="common">Sweet wormwood</name>
    <dbReference type="NCBI Taxonomy" id="35608"/>
    <lineage>
        <taxon>Eukaryota</taxon>
        <taxon>Viridiplantae</taxon>
        <taxon>Streptophyta</taxon>
        <taxon>Embryophyta</taxon>
        <taxon>Tracheophyta</taxon>
        <taxon>Spermatophyta</taxon>
        <taxon>Magnoliopsida</taxon>
        <taxon>eudicotyledons</taxon>
        <taxon>Gunneridae</taxon>
        <taxon>Pentapetalae</taxon>
        <taxon>asterids</taxon>
        <taxon>campanulids</taxon>
        <taxon>Asterales</taxon>
        <taxon>Asteraceae</taxon>
        <taxon>Asteroideae</taxon>
        <taxon>Anthemideae</taxon>
        <taxon>Artemisiinae</taxon>
        <taxon>Artemisia</taxon>
    </lineage>
</organism>
<dbReference type="SUPFAM" id="SSF54001">
    <property type="entry name" value="Cysteine proteinases"/>
    <property type="match status" value="1"/>
</dbReference>
<dbReference type="Proteomes" id="UP000245207">
    <property type="component" value="Unassembled WGS sequence"/>
</dbReference>